<dbReference type="PROSITE" id="PS51462">
    <property type="entry name" value="NUDIX"/>
    <property type="match status" value="1"/>
</dbReference>
<accession>A0A5N6TU25</accession>
<dbReference type="AlphaFoldDB" id="A0A5N6TU25"/>
<keyword evidence="4" id="KW-1185">Reference proteome</keyword>
<reference evidence="3 4" key="1">
    <citation type="submission" date="2019-04" db="EMBL/GenBank/DDBJ databases">
        <title>Friends and foes A comparative genomics study of 23 Aspergillus species from section Flavi.</title>
        <authorList>
            <consortium name="DOE Joint Genome Institute"/>
            <person name="Kjaerbolling I."/>
            <person name="Vesth T."/>
            <person name="Frisvad J.C."/>
            <person name="Nybo J.L."/>
            <person name="Theobald S."/>
            <person name="Kildgaard S."/>
            <person name="Isbrandt T."/>
            <person name="Kuo A."/>
            <person name="Sato A."/>
            <person name="Lyhne E.K."/>
            <person name="Kogle M.E."/>
            <person name="Wiebenga A."/>
            <person name="Kun R.S."/>
            <person name="Lubbers R.J."/>
            <person name="Makela M.R."/>
            <person name="Barry K."/>
            <person name="Chovatia M."/>
            <person name="Clum A."/>
            <person name="Daum C."/>
            <person name="Haridas S."/>
            <person name="He G."/>
            <person name="LaButti K."/>
            <person name="Lipzen A."/>
            <person name="Mondo S."/>
            <person name="Riley R."/>
            <person name="Salamov A."/>
            <person name="Simmons B.A."/>
            <person name="Magnuson J.K."/>
            <person name="Henrissat B."/>
            <person name="Mortensen U.H."/>
            <person name="Larsen T.O."/>
            <person name="Devries R.P."/>
            <person name="Grigoriev I.V."/>
            <person name="Machida M."/>
            <person name="Baker S.E."/>
            <person name="Andersen M.R."/>
        </authorList>
    </citation>
    <scope>NUCLEOTIDE SEQUENCE [LARGE SCALE GENOMIC DNA]</scope>
    <source>
        <strain evidence="3 4">IBT 18842</strain>
    </source>
</reference>
<feature type="domain" description="Nudix hydrolase" evidence="2">
    <location>
        <begin position="7"/>
        <end position="180"/>
    </location>
</feature>
<evidence type="ECO:0000313" key="4">
    <source>
        <dbReference type="Proteomes" id="UP000325780"/>
    </source>
</evidence>
<gene>
    <name evidence="3" type="ORF">BDV25DRAFT_140498</name>
</gene>
<dbReference type="Proteomes" id="UP000325780">
    <property type="component" value="Unassembled WGS sequence"/>
</dbReference>
<evidence type="ECO:0000259" key="2">
    <source>
        <dbReference type="PROSITE" id="PS51462"/>
    </source>
</evidence>
<evidence type="ECO:0000313" key="3">
    <source>
        <dbReference type="EMBL" id="KAE8149784.1"/>
    </source>
</evidence>
<feature type="compositionally biased region" description="Basic and acidic residues" evidence="1">
    <location>
        <begin position="196"/>
        <end position="208"/>
    </location>
</feature>
<feature type="region of interest" description="Disordered" evidence="1">
    <location>
        <begin position="196"/>
        <end position="239"/>
    </location>
</feature>
<protein>
    <recommendedName>
        <fullName evidence="2">Nudix hydrolase domain-containing protein</fullName>
    </recommendedName>
</protein>
<dbReference type="EMBL" id="ML742113">
    <property type="protein sequence ID" value="KAE8149784.1"/>
    <property type="molecule type" value="Genomic_DNA"/>
</dbReference>
<dbReference type="InterPro" id="IPR015797">
    <property type="entry name" value="NUDIX_hydrolase-like_dom_sf"/>
</dbReference>
<dbReference type="InterPro" id="IPR000086">
    <property type="entry name" value="NUDIX_hydrolase_dom"/>
</dbReference>
<organism evidence="3 4">
    <name type="scientific">Aspergillus avenaceus</name>
    <dbReference type="NCBI Taxonomy" id="36643"/>
    <lineage>
        <taxon>Eukaryota</taxon>
        <taxon>Fungi</taxon>
        <taxon>Dikarya</taxon>
        <taxon>Ascomycota</taxon>
        <taxon>Pezizomycotina</taxon>
        <taxon>Eurotiomycetes</taxon>
        <taxon>Eurotiomycetidae</taxon>
        <taxon>Eurotiales</taxon>
        <taxon>Aspergillaceae</taxon>
        <taxon>Aspergillus</taxon>
        <taxon>Aspergillus subgen. Circumdati</taxon>
    </lineage>
</organism>
<name>A0A5N6TU25_ASPAV</name>
<dbReference type="Gene3D" id="3.90.79.10">
    <property type="entry name" value="Nucleoside Triphosphate Pyrophosphohydrolase"/>
    <property type="match status" value="1"/>
</dbReference>
<dbReference type="SUPFAM" id="SSF55811">
    <property type="entry name" value="Nudix"/>
    <property type="match status" value="1"/>
</dbReference>
<proteinExistence type="predicted"/>
<evidence type="ECO:0000256" key="1">
    <source>
        <dbReference type="SAM" id="MobiDB-lite"/>
    </source>
</evidence>
<sequence>MAVTEQLSADFVACFVFEKRGEKFIILKRFFPTADGVGYWAWDLPGGDMNVVTESSDPLAAVDKIEGVEFAVRYNQIENASQRQREHVAAHYEVEHHTGLQIDLVEPYTKVFNPYRPKADGAGFRCFTRFYTAVCKDEDPKPQIKNEAECKKLVWTTMQDLRIMFQAQTEVEKRKLDMRTYEDRLSKKLMDFFRTEPCPKDASRRAEPYDPGSPKVPKASDLYKPESPEFPEASQKQPR</sequence>